<organism evidence="1">
    <name type="scientific">uncultured Caudovirales phage</name>
    <dbReference type="NCBI Taxonomy" id="2100421"/>
    <lineage>
        <taxon>Viruses</taxon>
        <taxon>Duplodnaviria</taxon>
        <taxon>Heunggongvirae</taxon>
        <taxon>Uroviricota</taxon>
        <taxon>Caudoviricetes</taxon>
        <taxon>Peduoviridae</taxon>
        <taxon>Maltschvirus</taxon>
        <taxon>Maltschvirus maltsch</taxon>
    </lineage>
</organism>
<gene>
    <name evidence="1" type="ORF">UFOVP49_95</name>
</gene>
<protein>
    <submittedName>
        <fullName evidence="1">Uncharacterized protein</fullName>
    </submittedName>
</protein>
<evidence type="ECO:0000313" key="1">
    <source>
        <dbReference type="EMBL" id="CAB4124257.1"/>
    </source>
</evidence>
<dbReference type="EMBL" id="LR796178">
    <property type="protein sequence ID" value="CAB4124257.1"/>
    <property type="molecule type" value="Genomic_DNA"/>
</dbReference>
<accession>A0A6J5KTN2</accession>
<proteinExistence type="predicted"/>
<reference evidence="1" key="1">
    <citation type="submission" date="2020-04" db="EMBL/GenBank/DDBJ databases">
        <authorList>
            <person name="Chiriac C."/>
            <person name="Salcher M."/>
            <person name="Ghai R."/>
            <person name="Kavagutti S V."/>
        </authorList>
    </citation>
    <scope>NUCLEOTIDE SEQUENCE</scope>
</reference>
<name>A0A6J5KTN2_9CAUD</name>
<sequence length="79" mass="9294">MKKTKFDPRSLLGKNVLDAASEAFMQQTHSFRIIKEEDTVIQLDEEDYDTNDPKCYDVEIKNSIIVFVHVKPYNEWQKA</sequence>